<keyword evidence="3" id="KW-0546">Nucleotide metabolism</keyword>
<feature type="site" description="Important for substrate specificity" evidence="3">
    <location>
        <position position="11"/>
    </location>
</feature>
<feature type="site" description="Important for substrate specificity" evidence="3">
    <location>
        <position position="69"/>
    </location>
</feature>
<comment type="catalytic activity">
    <reaction evidence="3">
        <text>dTTP + H2O = dTMP + diphosphate + H(+)</text>
        <dbReference type="Rhea" id="RHEA:28534"/>
        <dbReference type="ChEBI" id="CHEBI:15377"/>
        <dbReference type="ChEBI" id="CHEBI:15378"/>
        <dbReference type="ChEBI" id="CHEBI:33019"/>
        <dbReference type="ChEBI" id="CHEBI:37568"/>
        <dbReference type="ChEBI" id="CHEBI:63528"/>
        <dbReference type="EC" id="3.6.1.9"/>
    </reaction>
</comment>
<dbReference type="Proteomes" id="UP000487649">
    <property type="component" value="Unassembled WGS sequence"/>
</dbReference>
<keyword evidence="3" id="KW-0963">Cytoplasm</keyword>
<proteinExistence type="inferred from homology"/>
<dbReference type="HAMAP" id="MF_00528">
    <property type="entry name" value="Maf"/>
    <property type="match status" value="1"/>
</dbReference>
<comment type="catalytic activity">
    <reaction evidence="3">
        <text>UTP + H2O = UMP + diphosphate + H(+)</text>
        <dbReference type="Rhea" id="RHEA:29395"/>
        <dbReference type="ChEBI" id="CHEBI:15377"/>
        <dbReference type="ChEBI" id="CHEBI:15378"/>
        <dbReference type="ChEBI" id="CHEBI:33019"/>
        <dbReference type="ChEBI" id="CHEBI:46398"/>
        <dbReference type="ChEBI" id="CHEBI:57865"/>
        <dbReference type="EC" id="3.6.1.9"/>
    </reaction>
</comment>
<dbReference type="RefSeq" id="WP_006784006.1">
    <property type="nucleotide sequence ID" value="NZ_CABJBH010000002.1"/>
</dbReference>
<accession>A0A173RXA8</accession>
<evidence type="ECO:0000256" key="3">
    <source>
        <dbReference type="HAMAP-Rule" id="MF_00528"/>
    </source>
</evidence>
<reference evidence="4 5" key="1">
    <citation type="journal article" date="2019" name="Nat. Med.">
        <title>A library of human gut bacterial isolates paired with longitudinal multiomics data enables mechanistic microbiome research.</title>
        <authorList>
            <person name="Poyet M."/>
            <person name="Groussin M."/>
            <person name="Gibbons S.M."/>
            <person name="Avila-Pacheco J."/>
            <person name="Jiang X."/>
            <person name="Kearney S.M."/>
            <person name="Perrotta A.R."/>
            <person name="Berdy B."/>
            <person name="Zhao S."/>
            <person name="Lieberman T.D."/>
            <person name="Swanson P.K."/>
            <person name="Smith M."/>
            <person name="Roesemann S."/>
            <person name="Alexander J.E."/>
            <person name="Rich S.A."/>
            <person name="Livny J."/>
            <person name="Vlamakis H."/>
            <person name="Clish C."/>
            <person name="Bullock K."/>
            <person name="Deik A."/>
            <person name="Scott J."/>
            <person name="Pierce K.A."/>
            <person name="Xavier R.J."/>
            <person name="Alm E.J."/>
        </authorList>
    </citation>
    <scope>NUCLEOTIDE SEQUENCE [LARGE SCALE GENOMIC DNA]</scope>
    <source>
        <strain evidence="4 5">BIOML-A198</strain>
    </source>
</reference>
<dbReference type="CDD" id="cd00555">
    <property type="entry name" value="Maf"/>
    <property type="match status" value="1"/>
</dbReference>
<evidence type="ECO:0000313" key="5">
    <source>
        <dbReference type="Proteomes" id="UP000487649"/>
    </source>
</evidence>
<dbReference type="GO" id="GO:0047429">
    <property type="term" value="F:nucleoside triphosphate diphosphatase activity"/>
    <property type="evidence" value="ECO:0007669"/>
    <property type="project" value="UniProtKB-EC"/>
</dbReference>
<dbReference type="PANTHER" id="PTHR43213">
    <property type="entry name" value="BIFUNCTIONAL DTTP/UTP PYROPHOSPHATASE/METHYLTRANSFERASE PROTEIN-RELATED"/>
    <property type="match status" value="1"/>
</dbReference>
<comment type="similarity">
    <text evidence="3">Belongs to the Maf family. YhdE subfamily.</text>
</comment>
<dbReference type="OrthoDB" id="9807767at2"/>
<dbReference type="AlphaFoldDB" id="A0A173RXA8"/>
<comment type="subcellular location">
    <subcellularLocation>
        <location evidence="3">Cytoplasm</location>
    </subcellularLocation>
</comment>
<name>A0A173RXA8_9FIRM</name>
<dbReference type="PANTHER" id="PTHR43213:SF5">
    <property type="entry name" value="BIFUNCTIONAL DTTP_UTP PYROPHOSPHATASE_METHYLTRANSFERASE PROTEIN-RELATED"/>
    <property type="match status" value="1"/>
</dbReference>
<protein>
    <recommendedName>
        <fullName evidence="3">dTTP/UTP pyrophosphatase</fullName>
        <shortName evidence="3">dTTPase/UTPase</shortName>
        <ecNumber evidence="3">3.6.1.9</ecNumber>
    </recommendedName>
    <alternativeName>
        <fullName evidence="3">Nucleoside triphosphate pyrophosphatase</fullName>
    </alternativeName>
    <alternativeName>
        <fullName evidence="3">Nucleotide pyrophosphatase</fullName>
        <shortName evidence="3">Nucleotide PPase</shortName>
    </alternativeName>
</protein>
<organism evidence="4 5">
    <name type="scientific">Turicibacter sanguinis</name>
    <dbReference type="NCBI Taxonomy" id="154288"/>
    <lineage>
        <taxon>Bacteria</taxon>
        <taxon>Bacillati</taxon>
        <taxon>Bacillota</taxon>
        <taxon>Erysipelotrichia</taxon>
        <taxon>Erysipelotrichales</taxon>
        <taxon>Turicibacteraceae</taxon>
        <taxon>Turicibacter</taxon>
    </lineage>
</organism>
<comment type="function">
    <text evidence="3">Nucleoside triphosphate pyrophosphatase that hydrolyzes dTTP and UTP. May have a dual role in cell division arrest and in preventing the incorporation of modified nucleotides into cellular nucleic acids.</text>
</comment>
<comment type="caution">
    <text evidence="4">The sequence shown here is derived from an EMBL/GenBank/DDBJ whole genome shotgun (WGS) entry which is preliminary data.</text>
</comment>
<feature type="active site" description="Proton acceptor" evidence="3">
    <location>
        <position position="68"/>
    </location>
</feature>
<gene>
    <name evidence="4" type="ORF">GMA92_03545</name>
</gene>
<dbReference type="GO" id="GO:0005737">
    <property type="term" value="C:cytoplasm"/>
    <property type="evidence" value="ECO:0007669"/>
    <property type="project" value="UniProtKB-SubCell"/>
</dbReference>
<dbReference type="SUPFAM" id="SSF52972">
    <property type="entry name" value="ITPase-like"/>
    <property type="match status" value="1"/>
</dbReference>
<dbReference type="Gene3D" id="3.90.950.10">
    <property type="match status" value="1"/>
</dbReference>
<feature type="site" description="Important for substrate specificity" evidence="3">
    <location>
        <position position="153"/>
    </location>
</feature>
<dbReference type="InterPro" id="IPR029001">
    <property type="entry name" value="ITPase-like_fam"/>
</dbReference>
<dbReference type="InterPro" id="IPR003697">
    <property type="entry name" value="Maf-like"/>
</dbReference>
<comment type="caution">
    <text evidence="3">Lacks conserved residue(s) required for the propagation of feature annotation.</text>
</comment>
<evidence type="ECO:0000313" key="4">
    <source>
        <dbReference type="EMBL" id="MTK20511.1"/>
    </source>
</evidence>
<dbReference type="EMBL" id="WMQE01000005">
    <property type="protein sequence ID" value="MTK20511.1"/>
    <property type="molecule type" value="Genomic_DNA"/>
</dbReference>
<keyword evidence="2 3" id="KW-0378">Hydrolase</keyword>
<sequence length="188" mass="20636">MGIILASQSPRRKELLELAGIEHRVVVSAVDEVMDADLDVAGQVQDLAIQKACAVADLFESETVIGADTIVVCDGKILGKPKNEEDAFNTLKNLSGRKHQVMTGVSIINKEKELLTSFVNITDVEFYYVTDEWILNYIKSGEPMDKAGSYGIQGKGFELVKSISGDYYSVMGLPIAQLKRTLTHLNLI</sequence>
<comment type="cofactor">
    <cofactor evidence="1 3">
        <name>a divalent metal cation</name>
        <dbReference type="ChEBI" id="CHEBI:60240"/>
    </cofactor>
</comment>
<dbReference type="NCBIfam" id="TIGR00172">
    <property type="entry name" value="maf"/>
    <property type="match status" value="1"/>
</dbReference>
<dbReference type="Pfam" id="PF02545">
    <property type="entry name" value="Maf"/>
    <property type="match status" value="1"/>
</dbReference>
<dbReference type="GO" id="GO:0009117">
    <property type="term" value="P:nucleotide metabolic process"/>
    <property type="evidence" value="ECO:0007669"/>
    <property type="project" value="UniProtKB-KW"/>
</dbReference>
<evidence type="ECO:0000256" key="1">
    <source>
        <dbReference type="ARBA" id="ARBA00001968"/>
    </source>
</evidence>
<dbReference type="EC" id="3.6.1.9" evidence="3"/>
<evidence type="ECO:0000256" key="2">
    <source>
        <dbReference type="ARBA" id="ARBA00022801"/>
    </source>
</evidence>
<dbReference type="PIRSF" id="PIRSF006305">
    <property type="entry name" value="Maf"/>
    <property type="match status" value="1"/>
</dbReference>